<dbReference type="EMBL" id="AP012319">
    <property type="protein sequence ID" value="BAL90854.1"/>
    <property type="molecule type" value="Genomic_DNA"/>
</dbReference>
<dbReference type="SUPFAM" id="SSF52980">
    <property type="entry name" value="Restriction endonuclease-like"/>
    <property type="match status" value="1"/>
</dbReference>
<dbReference type="Pfam" id="PF11784">
    <property type="entry name" value="DUF3320"/>
    <property type="match status" value="1"/>
</dbReference>
<dbReference type="PANTHER" id="PTHR43788">
    <property type="entry name" value="DNA2/NAM7 HELICASE FAMILY MEMBER"/>
    <property type="match status" value="1"/>
</dbReference>
<dbReference type="OrthoDB" id="9757917at2"/>
<dbReference type="eggNOG" id="COG1198">
    <property type="taxonomic scope" value="Bacteria"/>
</dbReference>
<dbReference type="InterPro" id="IPR050534">
    <property type="entry name" value="Coronavir_polyprotein_1ab"/>
</dbReference>
<evidence type="ECO:0000256" key="3">
    <source>
        <dbReference type="ARBA" id="ARBA00022801"/>
    </source>
</evidence>
<evidence type="ECO:0000313" key="11">
    <source>
        <dbReference type="EMBL" id="BAL90854.1"/>
    </source>
</evidence>
<dbReference type="SUPFAM" id="SSF52540">
    <property type="entry name" value="P-loop containing nucleoside triphosphate hydrolases"/>
    <property type="match status" value="3"/>
</dbReference>
<keyword evidence="4" id="KW-0347">Helicase</keyword>
<evidence type="ECO:0000259" key="8">
    <source>
        <dbReference type="Pfam" id="PF13086"/>
    </source>
</evidence>
<keyword evidence="12" id="KW-1185">Reference proteome</keyword>
<dbReference type="Pfam" id="PF13195">
    <property type="entry name" value="DUF4011"/>
    <property type="match status" value="1"/>
</dbReference>
<dbReference type="CDD" id="cd18808">
    <property type="entry name" value="SF1_C_Upf1"/>
    <property type="match status" value="1"/>
</dbReference>
<dbReference type="GO" id="GO:0043139">
    <property type="term" value="F:5'-3' DNA helicase activity"/>
    <property type="evidence" value="ECO:0007669"/>
    <property type="project" value="TreeGrafter"/>
</dbReference>
<evidence type="ECO:0000256" key="2">
    <source>
        <dbReference type="ARBA" id="ARBA00022741"/>
    </source>
</evidence>
<feature type="compositionally biased region" description="Gly residues" evidence="6">
    <location>
        <begin position="82"/>
        <end position="103"/>
    </location>
</feature>
<dbReference type="PATRIC" id="fig|512565.3.peg.5632"/>
<evidence type="ECO:0000259" key="9">
    <source>
        <dbReference type="Pfam" id="PF13087"/>
    </source>
</evidence>
<dbReference type="InterPro" id="IPR047187">
    <property type="entry name" value="SF1_C_Upf1"/>
</dbReference>
<dbReference type="InterPro" id="IPR041677">
    <property type="entry name" value="DNA2/NAM7_AAA_11"/>
</dbReference>
<reference evidence="11 12" key="1">
    <citation type="submission" date="2012-02" db="EMBL/GenBank/DDBJ databases">
        <title>Complete genome sequence of Actinoplanes missouriensis 431 (= NBRC 102363).</title>
        <authorList>
            <person name="Ohnishi Y."/>
            <person name="Ishikawa J."/>
            <person name="Sekine M."/>
            <person name="Hosoyama A."/>
            <person name="Harada T."/>
            <person name="Narita H."/>
            <person name="Hata T."/>
            <person name="Konno Y."/>
            <person name="Tutikane K."/>
            <person name="Fujita N."/>
            <person name="Horinouchi S."/>
            <person name="Hayakawa M."/>
        </authorList>
    </citation>
    <scope>NUCLEOTIDE SEQUENCE [LARGE SCALE GENOMIC DNA]</scope>
    <source>
        <strain evidence="12">ATCC 14538 / DSM 43046 / CBS 188.64 / JCM 3121 / NBRC 102363 / NCIMB 12654 / NRRL B-3342 / UNCC 431</strain>
    </source>
</reference>
<dbReference type="Proteomes" id="UP000007882">
    <property type="component" value="Chromosome"/>
</dbReference>
<feature type="domain" description="DNA2/NAM7 helicase helicase" evidence="8">
    <location>
        <begin position="1218"/>
        <end position="1262"/>
    </location>
</feature>
<keyword evidence="3" id="KW-0378">Hydrolase</keyword>
<evidence type="ECO:0000259" key="7">
    <source>
        <dbReference type="Pfam" id="PF11784"/>
    </source>
</evidence>
<dbReference type="InterPro" id="IPR011335">
    <property type="entry name" value="Restrct_endonuc-II-like"/>
</dbReference>
<evidence type="ECO:0000256" key="6">
    <source>
        <dbReference type="SAM" id="MobiDB-lite"/>
    </source>
</evidence>
<sequence>MRPDDAERHTGPGEDVRAALAAWRDGIADPDAANRLVNLPRGGADLVEISAPEPAAILEALRAGRDCAFGTDKGGTDKGGTDKGGTGNGGADRGGSGKGGTGKGELRAAVPDEVLHPLLRRLRRHSRQEEADRGVEVLHLAIGVLHWQDGEGTGHASPILLAPVELVALGPDDVPRLRAGSGDPILNPALVTRLAQHGITLTGTDPAGITLTGTDPAGRTLTGTDPAAAIAAIAAVTRGRPGWRTDETVVLARFDVAAEEIRRDLIRNEETITGHPVVRALAAAHSLTFTPAGPAEIDTVSPPEQTTLVLDADADQRSCVAAGLEGRSFVIDGPPGTGKSQTVANLIGALAHAGKRVLFVSEKAAALDTVQHRLSAAGLGNYLLDLHGAKGSRRHVAGALAAALDAAPAAPAPGMTAEDRERLAGIRERLDAYAGAVNEIREPLGRSLHDVIGTLAQLSDVPDAPTAGIQPAAITEETLDRVRRAAARLEHAWRPANERSGYRWREVIERAPLDEVLELAQMALDDLAGASTPNAAIATAFHLRLPSDAPALAEAAEHAARRPRGVEDSWLTAMALRPVRQAAEDLERLLDEVTRAVEQAESRTGVSWETLAAPLDATRIPEPPRLDPPAVRLEPLTAAEAKSLAGRFAADADELEHQQQRLDRVTTRLRLPDVVMFTDVELVTLIADLGGRPGKPLPAWFSPGAQSAVHGAAAQLRRHVEAVSAARTEATPWFTDAVLSAPVEDLAERFATVHRGARKLLAPHRRDKEAVAGLAQPEVTVDEAVTHLDLAVAWRRAHEGLIAAERQHAGLLGRYWKRLDTDFRAIGRALETAAEVLRVAPAEALQSVISFVTAEPATGAGEELLSAVTEARDVFRHWRATLRPEPEPAARPELGQGSVQAGIGWLRAQVVPLQETARLLDQLGRAVGRDLNVAEAATVLQARQAVLDAEEALNAASAGYRAVLGDAYQGRRTDLRALGAAIEWAARARTLRTGTDAALTTEQVHALAAGGARPADLLPLIEAWQEARQRILDAFGPARQVRLATTLDRYETARDLLRDLREDDTGQREWFDYLAAREVLAEHGLDAVVDFCADHAVDVRRVPDVIERAAYRAWVDDVIASDERLEPLSAAERGDLVEEFRRLDTALLQDAASAVISTTDRRRPRTPKKTPPKIALIRSEGQKQSGHLPVRDLLAETWEIAAALKPCVLASPAAAGRLLPDEARFDVVIIDEASRMTPAAAVCSARRGASLIIAGDAAQLPPPGDGPSVLVVANDCGGFTRIGLTRHYRSRHEGLISFANENFYQDRLVTFPGALPAGADVGVELFTIGAAGSEADFVAERVVHHFNHRPSLSIGVVTLTAAQADTIADTVEQTLAADPDLERFLGDVFVKDAETAQGDERDVIILSTGPSLDAAGGPTGARRLNVAITRARQRVEVVSGIPARAEPAAEGERKLAAYLEQSASGDAQGAEGDRAHGATALEDSVLETIVGWGYAARGQVGAGPGRVAVGVRSNEADADAGYALGVLCDGPGHASPVARDRDRLTDQVLHGHGWTVHRIWSVPWYRDRAAEETRLRTAIEHALAEPDVFAEPDEEQLAVRPAPRPEWALPYERATVGALPASARANDDEARTLLIRAVERIAEVEGPVHLQILTRRIREAWGISRLTQGVKTAIEAAIRASAVGFDGTFVTSPDAPIPTVRVPADGVNRKPDQVAEPELQLALEYLVLDAGLVEGDDLLAAAGRLFGWSGNRAGASRLAAMLDDLVSAGRLIAHRSGLIAAPEEDLLDLPDVATLPHRADAIRREDVKA</sequence>
<feature type="domain" description="DUF3320" evidence="7">
    <location>
        <begin position="1629"/>
        <end position="1670"/>
    </location>
</feature>
<evidence type="ECO:0000256" key="5">
    <source>
        <dbReference type="ARBA" id="ARBA00022840"/>
    </source>
</evidence>
<dbReference type="GO" id="GO:0016787">
    <property type="term" value="F:hydrolase activity"/>
    <property type="evidence" value="ECO:0007669"/>
    <property type="project" value="UniProtKB-KW"/>
</dbReference>
<evidence type="ECO:0000256" key="1">
    <source>
        <dbReference type="ARBA" id="ARBA00007913"/>
    </source>
</evidence>
<feature type="domain" description="Restriction endonuclease type II-like" evidence="10">
    <location>
        <begin position="1482"/>
        <end position="1579"/>
    </location>
</feature>
<evidence type="ECO:0000256" key="4">
    <source>
        <dbReference type="ARBA" id="ARBA00022806"/>
    </source>
</evidence>
<feature type="region of interest" description="Disordered" evidence="6">
    <location>
        <begin position="69"/>
        <end position="106"/>
    </location>
</feature>
<keyword evidence="5" id="KW-0067">ATP-binding</keyword>
<dbReference type="PANTHER" id="PTHR43788:SF8">
    <property type="entry name" value="DNA-BINDING PROTEIN SMUBP-2"/>
    <property type="match status" value="1"/>
</dbReference>
<feature type="domain" description="DNA2/NAM7 helicase-like C-terminal" evidence="9">
    <location>
        <begin position="1333"/>
        <end position="1438"/>
    </location>
</feature>
<dbReference type="InterPro" id="IPR041679">
    <property type="entry name" value="DNA2/NAM7-like_C"/>
</dbReference>
<dbReference type="KEGG" id="ams:AMIS_56340"/>
<dbReference type="STRING" id="512565.AMIS_56340"/>
<dbReference type="Pfam" id="PF13087">
    <property type="entry name" value="AAA_12"/>
    <property type="match status" value="1"/>
</dbReference>
<evidence type="ECO:0000259" key="10">
    <source>
        <dbReference type="Pfam" id="PF18741"/>
    </source>
</evidence>
<dbReference type="InterPro" id="IPR025103">
    <property type="entry name" value="DUF4011"/>
</dbReference>
<protein>
    <recommendedName>
        <fullName evidence="13">AAA domain-containing protein</fullName>
    </recommendedName>
</protein>
<name>I0HCW7_ACTM4</name>
<accession>I0HCW7</accession>
<proteinExistence type="inferred from homology"/>
<keyword evidence="2" id="KW-0547">Nucleotide-binding</keyword>
<dbReference type="GO" id="GO:0005524">
    <property type="term" value="F:ATP binding"/>
    <property type="evidence" value="ECO:0007669"/>
    <property type="project" value="UniProtKB-KW"/>
</dbReference>
<evidence type="ECO:0000313" key="12">
    <source>
        <dbReference type="Proteomes" id="UP000007882"/>
    </source>
</evidence>
<comment type="similarity">
    <text evidence="1">Belongs to the DNA2/NAM7 helicase family.</text>
</comment>
<dbReference type="Pfam" id="PF18741">
    <property type="entry name" value="MTES_1575"/>
    <property type="match status" value="1"/>
</dbReference>
<dbReference type="HOGENOM" id="CLU_000788_3_0_11"/>
<dbReference type="eggNOG" id="COG1112">
    <property type="taxonomic scope" value="Bacteria"/>
</dbReference>
<dbReference type="InterPro" id="IPR027417">
    <property type="entry name" value="P-loop_NTPase"/>
</dbReference>
<gene>
    <name evidence="11" type="ordered locus">AMIS_56340</name>
</gene>
<dbReference type="Gene3D" id="3.40.50.300">
    <property type="entry name" value="P-loop containing nucleotide triphosphate hydrolases"/>
    <property type="match status" value="3"/>
</dbReference>
<feature type="domain" description="DNA2/NAM7 helicase helicase" evidence="8">
    <location>
        <begin position="313"/>
        <end position="376"/>
    </location>
</feature>
<organism evidence="11 12">
    <name type="scientific">Actinoplanes missouriensis (strain ATCC 14538 / DSM 43046 / CBS 188.64 / JCM 3121 / NBRC 102363 / NCIMB 12654 / NRRL B-3342 / UNCC 431)</name>
    <dbReference type="NCBI Taxonomy" id="512565"/>
    <lineage>
        <taxon>Bacteria</taxon>
        <taxon>Bacillati</taxon>
        <taxon>Actinomycetota</taxon>
        <taxon>Actinomycetes</taxon>
        <taxon>Micromonosporales</taxon>
        <taxon>Micromonosporaceae</taxon>
        <taxon>Actinoplanes</taxon>
    </lineage>
</organism>
<dbReference type="InterPro" id="IPR049468">
    <property type="entry name" value="Restrct_endonuc-II-like_dom"/>
</dbReference>
<evidence type="ECO:0008006" key="13">
    <source>
        <dbReference type="Google" id="ProtNLM"/>
    </source>
</evidence>
<dbReference type="Pfam" id="PF13086">
    <property type="entry name" value="AAA_11"/>
    <property type="match status" value="2"/>
</dbReference>
<dbReference type="InterPro" id="IPR021754">
    <property type="entry name" value="DUF3320"/>
</dbReference>
<dbReference type="RefSeq" id="WP_014445742.1">
    <property type="nucleotide sequence ID" value="NC_017093.1"/>
</dbReference>